<dbReference type="OrthoDB" id="4508148at2759"/>
<dbReference type="EMBL" id="ML742028">
    <property type="protein sequence ID" value="KAE8154555.1"/>
    <property type="molecule type" value="Genomic_DNA"/>
</dbReference>
<reference evidence="3 4" key="1">
    <citation type="submission" date="2019-04" db="EMBL/GenBank/DDBJ databases">
        <title>Friends and foes A comparative genomics study of 23 Aspergillus species from section Flavi.</title>
        <authorList>
            <consortium name="DOE Joint Genome Institute"/>
            <person name="Kjaerbolling I."/>
            <person name="Vesth T."/>
            <person name="Frisvad J.C."/>
            <person name="Nybo J.L."/>
            <person name="Theobald S."/>
            <person name="Kildgaard S."/>
            <person name="Isbrandt T."/>
            <person name="Kuo A."/>
            <person name="Sato A."/>
            <person name="Lyhne E.K."/>
            <person name="Kogle M.E."/>
            <person name="Wiebenga A."/>
            <person name="Kun R.S."/>
            <person name="Lubbers R.J."/>
            <person name="Makela M.R."/>
            <person name="Barry K."/>
            <person name="Chovatia M."/>
            <person name="Clum A."/>
            <person name="Daum C."/>
            <person name="Haridas S."/>
            <person name="He G."/>
            <person name="LaButti K."/>
            <person name="Lipzen A."/>
            <person name="Mondo S."/>
            <person name="Riley R."/>
            <person name="Salamov A."/>
            <person name="Simmons B.A."/>
            <person name="Magnuson J.K."/>
            <person name="Henrissat B."/>
            <person name="Mortensen U.H."/>
            <person name="Larsen T.O."/>
            <person name="Devries R.P."/>
            <person name="Grigoriev I.V."/>
            <person name="Machida M."/>
            <person name="Baker S.E."/>
            <person name="Andersen M.R."/>
        </authorList>
    </citation>
    <scope>NUCLEOTIDE SEQUENCE [LARGE SCALE GENOMIC DNA]</scope>
    <source>
        <strain evidence="3 4">IBT 18842</strain>
    </source>
</reference>
<accession>A0A5N6U7D8</accession>
<dbReference type="AlphaFoldDB" id="A0A5N6U7D8"/>
<evidence type="ECO:0008006" key="5">
    <source>
        <dbReference type="Google" id="ProtNLM"/>
    </source>
</evidence>
<feature type="compositionally biased region" description="Polar residues" evidence="1">
    <location>
        <begin position="29"/>
        <end position="56"/>
    </location>
</feature>
<dbReference type="Proteomes" id="UP000325780">
    <property type="component" value="Unassembled WGS sequence"/>
</dbReference>
<feature type="compositionally biased region" description="Polar residues" evidence="1">
    <location>
        <begin position="67"/>
        <end position="83"/>
    </location>
</feature>
<keyword evidence="2" id="KW-0472">Membrane</keyword>
<keyword evidence="2" id="KW-0812">Transmembrane</keyword>
<evidence type="ECO:0000256" key="2">
    <source>
        <dbReference type="SAM" id="Phobius"/>
    </source>
</evidence>
<feature type="compositionally biased region" description="Polar residues" evidence="1">
    <location>
        <begin position="108"/>
        <end position="125"/>
    </location>
</feature>
<feature type="transmembrane region" description="Helical" evidence="2">
    <location>
        <begin position="208"/>
        <end position="231"/>
    </location>
</feature>
<feature type="region of interest" description="Disordered" evidence="1">
    <location>
        <begin position="1"/>
        <end position="150"/>
    </location>
</feature>
<proteinExistence type="predicted"/>
<feature type="compositionally biased region" description="Low complexity" evidence="1">
    <location>
        <begin position="84"/>
        <end position="101"/>
    </location>
</feature>
<feature type="compositionally biased region" description="Pro residues" evidence="1">
    <location>
        <begin position="129"/>
        <end position="143"/>
    </location>
</feature>
<organism evidence="3 4">
    <name type="scientific">Aspergillus avenaceus</name>
    <dbReference type="NCBI Taxonomy" id="36643"/>
    <lineage>
        <taxon>Eukaryota</taxon>
        <taxon>Fungi</taxon>
        <taxon>Dikarya</taxon>
        <taxon>Ascomycota</taxon>
        <taxon>Pezizomycotina</taxon>
        <taxon>Eurotiomycetes</taxon>
        <taxon>Eurotiomycetidae</taxon>
        <taxon>Eurotiales</taxon>
        <taxon>Aspergillaceae</taxon>
        <taxon>Aspergillus</taxon>
        <taxon>Aspergillus subgen. Circumdati</taxon>
    </lineage>
</organism>
<evidence type="ECO:0000256" key="1">
    <source>
        <dbReference type="SAM" id="MobiDB-lite"/>
    </source>
</evidence>
<sequence>MSTKRANITKVQDGNASILPTQEAYHLNSAHQPTSHNNTKMSTSTMKQGKSGSPPLSSRKGAKNASMDLTSPAPKSSITEPPQTSNDSSTTTSPQSSTHSSADPPTPLTASAESTNTDLPSPSTDSPREPPTNQPPTDTPSPPASTFTTMSSPTLILTTEPTPFTIKPLQTTIPPFSLSTTLKPTTSRAPEPPAAVFASDEMSAHAKAGIGVGVGFGCTFVLALVAAVWYYHRRTGRFEDVSPQSYLPGSTVKPSKTYVFRSQPILTGENSEERFELQS</sequence>
<keyword evidence="2" id="KW-1133">Transmembrane helix</keyword>
<evidence type="ECO:0000313" key="4">
    <source>
        <dbReference type="Proteomes" id="UP000325780"/>
    </source>
</evidence>
<keyword evidence="4" id="KW-1185">Reference proteome</keyword>
<feature type="compositionally biased region" description="Polar residues" evidence="1">
    <location>
        <begin position="1"/>
        <end position="20"/>
    </location>
</feature>
<name>A0A5N6U7D8_ASPAV</name>
<evidence type="ECO:0000313" key="3">
    <source>
        <dbReference type="EMBL" id="KAE8154555.1"/>
    </source>
</evidence>
<gene>
    <name evidence="3" type="ORF">BDV25DRAFT_135725</name>
</gene>
<protein>
    <recommendedName>
        <fullName evidence="5">Mid2 domain-containing protein</fullName>
    </recommendedName>
</protein>